<dbReference type="Gene3D" id="2.40.400.10">
    <property type="entry name" value="Acetoacetate decarboxylase-like"/>
    <property type="match status" value="1"/>
</dbReference>
<gene>
    <name evidence="2" type="ORF">OEZ85_006217</name>
</gene>
<feature type="compositionally biased region" description="Low complexity" evidence="1">
    <location>
        <begin position="222"/>
        <end position="239"/>
    </location>
</feature>
<dbReference type="SUPFAM" id="SSF160104">
    <property type="entry name" value="Acetoacetate decarboxylase-like"/>
    <property type="match status" value="1"/>
</dbReference>
<name>A0ABY8TXV3_TETOB</name>
<organism evidence="2 3">
    <name type="scientific">Tetradesmus obliquus</name>
    <name type="common">Green alga</name>
    <name type="synonym">Acutodesmus obliquus</name>
    <dbReference type="NCBI Taxonomy" id="3088"/>
    <lineage>
        <taxon>Eukaryota</taxon>
        <taxon>Viridiplantae</taxon>
        <taxon>Chlorophyta</taxon>
        <taxon>core chlorophytes</taxon>
        <taxon>Chlorophyceae</taxon>
        <taxon>CS clade</taxon>
        <taxon>Sphaeropleales</taxon>
        <taxon>Scenedesmaceae</taxon>
        <taxon>Tetradesmus</taxon>
    </lineage>
</organism>
<feature type="region of interest" description="Disordered" evidence="1">
    <location>
        <begin position="518"/>
        <end position="546"/>
    </location>
</feature>
<reference evidence="2 3" key="1">
    <citation type="submission" date="2023-05" db="EMBL/GenBank/DDBJ databases">
        <title>A 100% complete, gapless, phased diploid assembly of the Scenedesmus obliquus UTEX 3031 genome.</title>
        <authorList>
            <person name="Biondi T.C."/>
            <person name="Hanschen E.R."/>
            <person name="Kwon T."/>
            <person name="Eng W."/>
            <person name="Kruse C.P.S."/>
            <person name="Koehler S.I."/>
            <person name="Kunde Y."/>
            <person name="Gleasner C.D."/>
            <person name="You Mak K.T."/>
            <person name="Polle J."/>
            <person name="Hovde B.T."/>
            <person name="Starkenburg S.R."/>
        </authorList>
    </citation>
    <scope>NUCLEOTIDE SEQUENCE [LARGE SCALE GENOMIC DNA]</scope>
    <source>
        <strain evidence="2 3">DOE0152z</strain>
    </source>
</reference>
<dbReference type="InterPro" id="IPR023375">
    <property type="entry name" value="ADC_dom_sf"/>
</dbReference>
<dbReference type="EMBL" id="CP126211">
    <property type="protein sequence ID" value="WIA12556.1"/>
    <property type="molecule type" value="Genomic_DNA"/>
</dbReference>
<evidence type="ECO:0000256" key="1">
    <source>
        <dbReference type="SAM" id="MobiDB-lite"/>
    </source>
</evidence>
<feature type="compositionally biased region" description="Basic and acidic residues" evidence="1">
    <location>
        <begin position="518"/>
        <end position="541"/>
    </location>
</feature>
<dbReference type="InterPro" id="IPR039343">
    <property type="entry name" value="NDX1-like"/>
</dbReference>
<dbReference type="PANTHER" id="PTHR35467:SF2">
    <property type="entry name" value="PROTEIN NEOXANTHIN-DEFICIENT 1"/>
    <property type="match status" value="1"/>
</dbReference>
<keyword evidence="3" id="KW-1185">Reference proteome</keyword>
<evidence type="ECO:0008006" key="4">
    <source>
        <dbReference type="Google" id="ProtNLM"/>
    </source>
</evidence>
<sequence>MVYAEAPWTFKGRALYQLQLVKADEARKHIPAELKLVEFCGYTLGGVYLARYDDSPAGAFEEAVIMAGLVWNAPTSCAWAARVFVNNKEARDHGIKSVGLPSRLASFQALSQAAGSSKAWWGSSAAPAAAGSSSSNSGAEVVALHNVDRGRRALPGRPVAVLQLPAVARTGFLGPRLRLSLPSFSGGTLEHPGLLQYSCDLRTSVMPVAPMTIQLPSSQDWQQQQQQQTKQQRTQQQQQQHPEVLDLLLGGKPLVCLAFSDMEMRVEEPQRLALPAAAAPSRQHAAVPALAAMLPWSNAAAAAAKDRLQTIKANSSKPVCGSEKYGEFVLPPGVLQRVMSCLAGIEADGVRGLSMAANDLANAALVSWDFYSASKHGFATLEEQAAELQLLLRAEIEFWNKPASVRCSEKTLAQLQALPEADGWSWQQWSAFLQDPLRYKLPELKQAARQLRVPGSNSSKAELVVKLPQAFGLQQPSSVAPQLLRAVLLERCCSYPWAGCELVSSVWDALKAMGRDEVNRRLGPKTEPDSRPRQTNKDDKLPCNGTSKLVQHNRF</sequence>
<dbReference type="Proteomes" id="UP001244341">
    <property type="component" value="Chromosome 4b"/>
</dbReference>
<evidence type="ECO:0000313" key="3">
    <source>
        <dbReference type="Proteomes" id="UP001244341"/>
    </source>
</evidence>
<proteinExistence type="predicted"/>
<feature type="region of interest" description="Disordered" evidence="1">
    <location>
        <begin position="216"/>
        <end position="239"/>
    </location>
</feature>
<accession>A0ABY8TXV3</accession>
<evidence type="ECO:0000313" key="2">
    <source>
        <dbReference type="EMBL" id="WIA12556.1"/>
    </source>
</evidence>
<protein>
    <recommendedName>
        <fullName evidence="4">SAP domain-containing protein</fullName>
    </recommendedName>
</protein>
<dbReference type="PANTHER" id="PTHR35467">
    <property type="match status" value="1"/>
</dbReference>